<comment type="subcellular location">
    <subcellularLocation>
        <location evidence="2">Spore coat</location>
    </subcellularLocation>
</comment>
<comment type="caution">
    <text evidence="4">The sequence shown here is derived from an EMBL/GenBank/DDBJ whole genome shotgun (WGS) entry which is preliminary data.</text>
</comment>
<dbReference type="OrthoDB" id="2356617at2"/>
<organism evidence="4 5">
    <name type="scientific">Paenibacillus sambharensis</name>
    <dbReference type="NCBI Taxonomy" id="1803190"/>
    <lineage>
        <taxon>Bacteria</taxon>
        <taxon>Bacillati</taxon>
        <taxon>Bacillota</taxon>
        <taxon>Bacilli</taxon>
        <taxon>Bacillales</taxon>
        <taxon>Paenibacillaceae</taxon>
        <taxon>Paenibacillus</taxon>
    </lineage>
</organism>
<dbReference type="Proteomes" id="UP000249522">
    <property type="component" value="Unassembled WGS sequence"/>
</dbReference>
<dbReference type="GO" id="GO:0030435">
    <property type="term" value="P:sporulation resulting in formation of a cellular spore"/>
    <property type="evidence" value="ECO:0007669"/>
    <property type="project" value="UniProtKB-KW"/>
</dbReference>
<accession>A0A2W1L6L6</accession>
<keyword evidence="4" id="KW-0946">Virion</keyword>
<protein>
    <submittedName>
        <fullName evidence="4">Spore coat protein</fullName>
    </submittedName>
</protein>
<keyword evidence="4" id="KW-0167">Capsid protein</keyword>
<dbReference type="PANTHER" id="PTHR39183:SF1">
    <property type="entry name" value="SPORE COAT PROTEIN F-LIKE PROTEIN YHCQ"/>
    <property type="match status" value="1"/>
</dbReference>
<dbReference type="AlphaFoldDB" id="A0A2W1L6L6"/>
<evidence type="ECO:0000256" key="3">
    <source>
        <dbReference type="ARBA" id="ARBA00024344"/>
    </source>
</evidence>
<gene>
    <name evidence="4" type="ORF">DNH61_15695</name>
</gene>
<dbReference type="Gene3D" id="1.20.1260.10">
    <property type="match status" value="1"/>
</dbReference>
<dbReference type="PANTHER" id="PTHR39183">
    <property type="entry name" value="SPORE COAT PROTEIN F-LIKE PROTEIN YHCQ"/>
    <property type="match status" value="1"/>
</dbReference>
<dbReference type="RefSeq" id="WP_111147637.1">
    <property type="nucleotide sequence ID" value="NZ_QKRB01000047.1"/>
</dbReference>
<evidence type="ECO:0000256" key="2">
    <source>
        <dbReference type="ARBA" id="ARBA00024325"/>
    </source>
</evidence>
<name>A0A2W1L6L6_9BACL</name>
<evidence type="ECO:0000313" key="4">
    <source>
        <dbReference type="EMBL" id="PZD94906.1"/>
    </source>
</evidence>
<keyword evidence="5" id="KW-1185">Reference proteome</keyword>
<comment type="similarity">
    <text evidence="3">Belongs to the CotF family.</text>
</comment>
<dbReference type="InterPro" id="IPR012347">
    <property type="entry name" value="Ferritin-like"/>
</dbReference>
<reference evidence="4 5" key="1">
    <citation type="submission" date="2018-06" db="EMBL/GenBank/DDBJ databases">
        <title>Paenibacillus imtechensis sp. nov.</title>
        <authorList>
            <person name="Pinnaka A.K."/>
            <person name="Singh H."/>
            <person name="Kaur M."/>
        </authorList>
    </citation>
    <scope>NUCLEOTIDE SEQUENCE [LARGE SCALE GENOMIC DNA]</scope>
    <source>
        <strain evidence="4 5">SMB1</strain>
    </source>
</reference>
<evidence type="ECO:0000256" key="1">
    <source>
        <dbReference type="ARBA" id="ARBA00022969"/>
    </source>
</evidence>
<proteinExistence type="inferred from homology"/>
<dbReference type="EMBL" id="QKRB01000047">
    <property type="protein sequence ID" value="PZD94906.1"/>
    <property type="molecule type" value="Genomic_DNA"/>
</dbReference>
<keyword evidence="1" id="KW-0749">Sporulation</keyword>
<evidence type="ECO:0000313" key="5">
    <source>
        <dbReference type="Proteomes" id="UP000249522"/>
    </source>
</evidence>
<dbReference type="InterPro" id="IPR012851">
    <property type="entry name" value="Spore_coat_CotF-like"/>
</dbReference>
<sequence length="69" mass="7665">MLNTPSGLGAHEMLDMHELLMFKNTCVTKSKTMQMLVTDQELKNILNTDVTNSVTAIQELQSLLSNAVK</sequence>